<dbReference type="EMBL" id="BAAATZ010000002">
    <property type="protein sequence ID" value="GAA2718709.1"/>
    <property type="molecule type" value="Genomic_DNA"/>
</dbReference>
<sequence>MKTVVLPSLAALALAAALIPGSAAQARPHPARPGDYDGDGRRDIAVTLKRAKGQKSAILVYSGGAKKVSRKPAVIRRPKTTGHFTGLATGDFDGDGYADLAGLLEREPVPGDVQGGLVVYSGSRKGLGRTARTLLPWGAAERVAPVAADFNGDGYSDVAVRVPMGVMVFKGGAKGLSSDRYKILKGVTGRLAAGDVSGDKLPELVAVGSRAMTFRSKKGYWPDPSRSWTSDAFQDGEGPVHVADITGDGRADLVAVRLTGPGRGHLDVRLGTGRNFGLPLAPIPFKGSLTVGDVTGDGRADVVVAPGSRTLRVIRGTRTGLDTDHVKTIKTSAFGAKGIDAQDMVVQNPVGGAAKELLIPDSSAPNLWVVPVTRPKTAQRLPVPLSGFLGWGTARP</sequence>
<dbReference type="Pfam" id="PF13517">
    <property type="entry name" value="FG-GAP_3"/>
    <property type="match status" value="1"/>
</dbReference>
<dbReference type="Pfam" id="PF01839">
    <property type="entry name" value="FG-GAP"/>
    <property type="match status" value="1"/>
</dbReference>
<dbReference type="PANTHER" id="PTHR46580:SF2">
    <property type="entry name" value="MAM DOMAIN-CONTAINING PROTEIN"/>
    <property type="match status" value="1"/>
</dbReference>
<dbReference type="PANTHER" id="PTHR46580">
    <property type="entry name" value="SENSOR KINASE-RELATED"/>
    <property type="match status" value="1"/>
</dbReference>
<name>A0ABN3TU60_9ACTN</name>
<dbReference type="Proteomes" id="UP001501842">
    <property type="component" value="Unassembled WGS sequence"/>
</dbReference>
<dbReference type="SUPFAM" id="SSF69318">
    <property type="entry name" value="Integrin alpha N-terminal domain"/>
    <property type="match status" value="2"/>
</dbReference>
<feature type="signal peptide" evidence="2">
    <location>
        <begin position="1"/>
        <end position="26"/>
    </location>
</feature>
<gene>
    <name evidence="3" type="ORF">GCM10010439_02250</name>
</gene>
<dbReference type="Gene3D" id="2.130.10.130">
    <property type="entry name" value="Integrin alpha, N-terminal"/>
    <property type="match status" value="2"/>
</dbReference>
<evidence type="ECO:0000313" key="4">
    <source>
        <dbReference type="Proteomes" id="UP001501842"/>
    </source>
</evidence>
<comment type="caution">
    <text evidence="3">The sequence shown here is derived from an EMBL/GenBank/DDBJ whole genome shotgun (WGS) entry which is preliminary data.</text>
</comment>
<protein>
    <recommendedName>
        <fullName evidence="5">VCBS repeat protein</fullName>
    </recommendedName>
</protein>
<dbReference type="InterPro" id="IPR013517">
    <property type="entry name" value="FG-GAP"/>
</dbReference>
<evidence type="ECO:0008006" key="5">
    <source>
        <dbReference type="Google" id="ProtNLM"/>
    </source>
</evidence>
<accession>A0ABN3TU60</accession>
<keyword evidence="4" id="KW-1185">Reference proteome</keyword>
<proteinExistence type="predicted"/>
<organism evidence="3 4">
    <name type="scientific">Actinocorallia aurantiaca</name>
    <dbReference type="NCBI Taxonomy" id="46204"/>
    <lineage>
        <taxon>Bacteria</taxon>
        <taxon>Bacillati</taxon>
        <taxon>Actinomycetota</taxon>
        <taxon>Actinomycetes</taxon>
        <taxon>Streptosporangiales</taxon>
        <taxon>Thermomonosporaceae</taxon>
        <taxon>Actinocorallia</taxon>
    </lineage>
</organism>
<keyword evidence="1 2" id="KW-0732">Signal</keyword>
<dbReference type="InterPro" id="IPR028994">
    <property type="entry name" value="Integrin_alpha_N"/>
</dbReference>
<evidence type="ECO:0000256" key="1">
    <source>
        <dbReference type="ARBA" id="ARBA00022729"/>
    </source>
</evidence>
<dbReference type="RefSeq" id="WP_344448160.1">
    <property type="nucleotide sequence ID" value="NZ_BAAATZ010000002.1"/>
</dbReference>
<feature type="chain" id="PRO_5046927631" description="VCBS repeat protein" evidence="2">
    <location>
        <begin position="27"/>
        <end position="396"/>
    </location>
</feature>
<evidence type="ECO:0000256" key="2">
    <source>
        <dbReference type="SAM" id="SignalP"/>
    </source>
</evidence>
<reference evidence="3 4" key="1">
    <citation type="journal article" date="2019" name="Int. J. Syst. Evol. Microbiol.">
        <title>The Global Catalogue of Microorganisms (GCM) 10K type strain sequencing project: providing services to taxonomists for standard genome sequencing and annotation.</title>
        <authorList>
            <consortium name="The Broad Institute Genomics Platform"/>
            <consortium name="The Broad Institute Genome Sequencing Center for Infectious Disease"/>
            <person name="Wu L."/>
            <person name="Ma J."/>
        </authorList>
    </citation>
    <scope>NUCLEOTIDE SEQUENCE [LARGE SCALE GENOMIC DNA]</scope>
    <source>
        <strain evidence="3 4">JCM 8201</strain>
    </source>
</reference>
<evidence type="ECO:0000313" key="3">
    <source>
        <dbReference type="EMBL" id="GAA2718709.1"/>
    </source>
</evidence>